<evidence type="ECO:0000256" key="6">
    <source>
        <dbReference type="ARBA" id="ARBA00022741"/>
    </source>
</evidence>
<proteinExistence type="inferred from homology"/>
<dbReference type="GO" id="GO:0005524">
    <property type="term" value="F:ATP binding"/>
    <property type="evidence" value="ECO:0007669"/>
    <property type="project" value="UniProtKB-KW"/>
</dbReference>
<dbReference type="EC" id="2.7.6.3" evidence="3"/>
<dbReference type="Pfam" id="PF01288">
    <property type="entry name" value="HPPK"/>
    <property type="match status" value="1"/>
</dbReference>
<feature type="domain" description="7,8-dihydro-6-hydroxymethylpterin-pyrophosphokinase" evidence="13">
    <location>
        <begin position="101"/>
        <end position="112"/>
    </location>
</feature>
<dbReference type="NCBIfam" id="TIGR01498">
    <property type="entry name" value="folK"/>
    <property type="match status" value="1"/>
</dbReference>
<comment type="function">
    <text evidence="10">Catalyzes the transfer of pyrophosphate from adenosine triphosphate (ATP) to 6-hydroxymethyl-7,8-dihydropterin, an enzymatic step in folate biosynthesis pathway.</text>
</comment>
<dbReference type="UniPathway" id="UPA00077">
    <property type="reaction ID" value="UER00155"/>
</dbReference>
<dbReference type="InterPro" id="IPR035907">
    <property type="entry name" value="Hppk_sf"/>
</dbReference>
<comment type="pathway">
    <text evidence="1">Cofactor biosynthesis; tetrahydrofolate biosynthesis; 2-amino-4-hydroxy-6-hydroxymethyl-7,8-dihydropteridine diphosphate from 7,8-dihydroneopterin triphosphate: step 4/4.</text>
</comment>
<name>A0A7M3T5F2_9RHOB</name>
<evidence type="ECO:0000256" key="1">
    <source>
        <dbReference type="ARBA" id="ARBA00005051"/>
    </source>
</evidence>
<dbReference type="SUPFAM" id="SSF55083">
    <property type="entry name" value="6-hydroxymethyl-7,8-dihydropterin pyrophosphokinase, HPPK"/>
    <property type="match status" value="1"/>
</dbReference>
<keyword evidence="6" id="KW-0547">Nucleotide-binding</keyword>
<reference evidence="14 15" key="1">
    <citation type="submission" date="2020-02" db="EMBL/GenBank/DDBJ databases">
        <title>complete genome sequence of Rhodobacteraceae bacterium.</title>
        <authorList>
            <person name="Park J."/>
            <person name="Kim Y.-S."/>
            <person name="Kim K.-H."/>
        </authorList>
    </citation>
    <scope>NUCLEOTIDE SEQUENCE [LARGE SCALE GENOMIC DNA]</scope>
    <source>
        <strain evidence="14 15">RR4-56</strain>
    </source>
</reference>
<evidence type="ECO:0000256" key="3">
    <source>
        <dbReference type="ARBA" id="ARBA00013253"/>
    </source>
</evidence>
<dbReference type="InterPro" id="IPR000550">
    <property type="entry name" value="Hppk"/>
</dbReference>
<gene>
    <name evidence="14" type="primary">folK</name>
    <name evidence="14" type="ORF">G5B40_18370</name>
</gene>
<accession>A0A7M3T5F2</accession>
<comment type="similarity">
    <text evidence="2">Belongs to the HPPK family.</text>
</comment>
<evidence type="ECO:0000256" key="12">
    <source>
        <dbReference type="ARBA" id="ARBA00033413"/>
    </source>
</evidence>
<keyword evidence="8" id="KW-0067">ATP-binding</keyword>
<evidence type="ECO:0000256" key="4">
    <source>
        <dbReference type="ARBA" id="ARBA00016218"/>
    </source>
</evidence>
<evidence type="ECO:0000259" key="13">
    <source>
        <dbReference type="PROSITE" id="PS00794"/>
    </source>
</evidence>
<dbReference type="PANTHER" id="PTHR43071">
    <property type="entry name" value="2-AMINO-4-HYDROXY-6-HYDROXYMETHYLDIHYDROPTERIDINE PYROPHOSPHOKINASE"/>
    <property type="match status" value="1"/>
</dbReference>
<dbReference type="KEGG" id="hdh:G5B40_18370"/>
<evidence type="ECO:0000256" key="11">
    <source>
        <dbReference type="ARBA" id="ARBA00029766"/>
    </source>
</evidence>
<dbReference type="Proteomes" id="UP000503336">
    <property type="component" value="Chromosome"/>
</dbReference>
<evidence type="ECO:0000256" key="8">
    <source>
        <dbReference type="ARBA" id="ARBA00022840"/>
    </source>
</evidence>
<keyword evidence="7 14" id="KW-0418">Kinase</keyword>
<evidence type="ECO:0000256" key="10">
    <source>
        <dbReference type="ARBA" id="ARBA00029409"/>
    </source>
</evidence>
<evidence type="ECO:0000256" key="5">
    <source>
        <dbReference type="ARBA" id="ARBA00022679"/>
    </source>
</evidence>
<dbReference type="CDD" id="cd00483">
    <property type="entry name" value="HPPK"/>
    <property type="match status" value="1"/>
</dbReference>
<dbReference type="GO" id="GO:0046656">
    <property type="term" value="P:folic acid biosynthetic process"/>
    <property type="evidence" value="ECO:0007669"/>
    <property type="project" value="UniProtKB-KW"/>
</dbReference>
<dbReference type="GO" id="GO:0046654">
    <property type="term" value="P:tetrahydrofolate biosynthetic process"/>
    <property type="evidence" value="ECO:0007669"/>
    <property type="project" value="UniProtKB-UniPathway"/>
</dbReference>
<protein>
    <recommendedName>
        <fullName evidence="4">2-amino-4-hydroxy-6-hydroxymethyldihydropteridine pyrophosphokinase</fullName>
        <ecNumber evidence="3">2.7.6.3</ecNumber>
    </recommendedName>
    <alternativeName>
        <fullName evidence="11">6-hydroxymethyl-7,8-dihydropterin pyrophosphokinase</fullName>
    </alternativeName>
    <alternativeName>
        <fullName evidence="12">7,8-dihydro-6-hydroxymethylpterin-pyrophosphokinase</fullName>
    </alternativeName>
</protein>
<dbReference type="GO" id="GO:0003848">
    <property type="term" value="F:2-amino-4-hydroxy-6-hydroxymethyldihydropteridine diphosphokinase activity"/>
    <property type="evidence" value="ECO:0007669"/>
    <property type="project" value="UniProtKB-EC"/>
</dbReference>
<dbReference type="EMBL" id="CP049056">
    <property type="protein sequence ID" value="QIE57233.1"/>
    <property type="molecule type" value="Genomic_DNA"/>
</dbReference>
<dbReference type="Gene3D" id="3.30.70.560">
    <property type="entry name" value="7,8-Dihydro-6-hydroxymethylpterin-pyrophosphokinase HPPK"/>
    <property type="match status" value="1"/>
</dbReference>
<evidence type="ECO:0000313" key="15">
    <source>
        <dbReference type="Proteomes" id="UP000503336"/>
    </source>
</evidence>
<evidence type="ECO:0000256" key="7">
    <source>
        <dbReference type="ARBA" id="ARBA00022777"/>
    </source>
</evidence>
<keyword evidence="15" id="KW-1185">Reference proteome</keyword>
<evidence type="ECO:0000256" key="9">
    <source>
        <dbReference type="ARBA" id="ARBA00022909"/>
    </source>
</evidence>
<evidence type="ECO:0000256" key="2">
    <source>
        <dbReference type="ARBA" id="ARBA00005810"/>
    </source>
</evidence>
<evidence type="ECO:0000313" key="14">
    <source>
        <dbReference type="EMBL" id="QIE57233.1"/>
    </source>
</evidence>
<sequence>MAASVNNPPADGRVILALGANQPSRSGAPRTTLEAALARLESVGVRVAALSRWRRSPAFPPGAGPDFVNAAALLETGVSPEALLSLLHEVERALGRERRRRWAPRVCDLDLIAHGDRIAPDAETLRALMALGPKAGEVPAPDELILPHPRLHERAFVLAPLLDIAPDWRHPLTGRNVTEMLAALPAAARDEVEVIA</sequence>
<dbReference type="GO" id="GO:0016301">
    <property type="term" value="F:kinase activity"/>
    <property type="evidence" value="ECO:0007669"/>
    <property type="project" value="UniProtKB-KW"/>
</dbReference>
<keyword evidence="9" id="KW-0289">Folate biosynthesis</keyword>
<dbReference type="PANTHER" id="PTHR43071:SF1">
    <property type="entry name" value="2-AMINO-4-HYDROXY-6-HYDROXYMETHYLDIHYDROPTERIDINE PYROPHOSPHOKINASE"/>
    <property type="match status" value="1"/>
</dbReference>
<dbReference type="PROSITE" id="PS00794">
    <property type="entry name" value="HPPK"/>
    <property type="match status" value="1"/>
</dbReference>
<keyword evidence="5 14" id="KW-0808">Transferase</keyword>
<organism evidence="14 15">
    <name type="scientific">Pikeienuella piscinae</name>
    <dbReference type="NCBI Taxonomy" id="2748098"/>
    <lineage>
        <taxon>Bacteria</taxon>
        <taxon>Pseudomonadati</taxon>
        <taxon>Pseudomonadota</taxon>
        <taxon>Alphaproteobacteria</taxon>
        <taxon>Rhodobacterales</taxon>
        <taxon>Paracoccaceae</taxon>
        <taxon>Pikeienuella</taxon>
    </lineage>
</organism>
<dbReference type="AlphaFoldDB" id="A0A7M3T5F2"/>